<name>A0A1D2M4F9_ORCCI</name>
<organism evidence="3 4">
    <name type="scientific">Orchesella cincta</name>
    <name type="common">Springtail</name>
    <name type="synonym">Podura cincta</name>
    <dbReference type="NCBI Taxonomy" id="48709"/>
    <lineage>
        <taxon>Eukaryota</taxon>
        <taxon>Metazoa</taxon>
        <taxon>Ecdysozoa</taxon>
        <taxon>Arthropoda</taxon>
        <taxon>Hexapoda</taxon>
        <taxon>Collembola</taxon>
        <taxon>Entomobryomorpha</taxon>
        <taxon>Entomobryoidea</taxon>
        <taxon>Orchesellidae</taxon>
        <taxon>Orchesellinae</taxon>
        <taxon>Orchesella</taxon>
    </lineage>
</organism>
<keyword evidence="2" id="KW-0732">Signal</keyword>
<dbReference type="Proteomes" id="UP000094527">
    <property type="component" value="Unassembled WGS sequence"/>
</dbReference>
<evidence type="ECO:0000313" key="4">
    <source>
        <dbReference type="Proteomes" id="UP000094527"/>
    </source>
</evidence>
<gene>
    <name evidence="3" type="ORF">Ocin01_18880</name>
</gene>
<reference evidence="3 4" key="1">
    <citation type="journal article" date="2016" name="Genome Biol. Evol.">
        <title>Gene Family Evolution Reflects Adaptation to Soil Environmental Stressors in the Genome of the Collembolan Orchesella cincta.</title>
        <authorList>
            <person name="Faddeeva-Vakhrusheva A."/>
            <person name="Derks M.F."/>
            <person name="Anvar S.Y."/>
            <person name="Agamennone V."/>
            <person name="Suring W."/>
            <person name="Smit S."/>
            <person name="van Straalen N.M."/>
            <person name="Roelofs D."/>
        </authorList>
    </citation>
    <scope>NUCLEOTIDE SEQUENCE [LARGE SCALE GENOMIC DNA]</scope>
    <source>
        <tissue evidence="3">Mixed pool</tissue>
    </source>
</reference>
<sequence length="390" mass="43495">MVRILVLALCLVTFIQLKEVKCQLGVIYSPFVQSGDNPGTTKSYTLQNVKKMLNLLKNDNFHCISTYGVGATSETYQKNNTIYQSTSIVHTALAAAEINREKKQLALTVYQGLFPNPNRGFNSETEVSFEVAEAANKIYKGTVPALVFSSTVAFHELLYTHIIATLKNVSDRAHVSNLKFGVRLYDCVSMGVILNASQNSVNIQNLMELLDFIICTRIPPLSAYSEGPNIFKEQITKEILEVETTVKKMYNDTEVILETAWGGEMNTTNPYTTIEMKMFWEMMGLWANQQQKLVFMQEGFDNPWKVGIRELAFAAHFGIWKHSDEEQDFIRKGSKIETHNPPPVSAPVVPTGSNKTSKSKVEATIVVSSGCVANTHAMLITVALVWGFLA</sequence>
<keyword evidence="4" id="KW-1185">Reference proteome</keyword>
<dbReference type="AlphaFoldDB" id="A0A1D2M4F9"/>
<feature type="signal peptide" evidence="2">
    <location>
        <begin position="1"/>
        <end position="22"/>
    </location>
</feature>
<evidence type="ECO:0000256" key="2">
    <source>
        <dbReference type="SAM" id="SignalP"/>
    </source>
</evidence>
<proteinExistence type="predicted"/>
<evidence type="ECO:0000256" key="1">
    <source>
        <dbReference type="SAM" id="MobiDB-lite"/>
    </source>
</evidence>
<feature type="region of interest" description="Disordered" evidence="1">
    <location>
        <begin position="335"/>
        <end position="355"/>
    </location>
</feature>
<evidence type="ECO:0000313" key="3">
    <source>
        <dbReference type="EMBL" id="ODM87802.1"/>
    </source>
</evidence>
<protein>
    <submittedName>
        <fullName evidence="3">Uncharacterized protein</fullName>
    </submittedName>
</protein>
<feature type="chain" id="PRO_5008903454" evidence="2">
    <location>
        <begin position="23"/>
        <end position="390"/>
    </location>
</feature>
<accession>A0A1D2M4F9</accession>
<comment type="caution">
    <text evidence="3">The sequence shown here is derived from an EMBL/GenBank/DDBJ whole genome shotgun (WGS) entry which is preliminary data.</text>
</comment>
<dbReference type="EMBL" id="LJIJ01004659">
    <property type="protein sequence ID" value="ODM87802.1"/>
    <property type="molecule type" value="Genomic_DNA"/>
</dbReference>